<dbReference type="InterPro" id="IPR051260">
    <property type="entry name" value="Diverse_substr_monoxygenases"/>
</dbReference>
<reference evidence="4" key="1">
    <citation type="submission" date="2020-05" db="EMBL/GenBank/DDBJ databases">
        <authorList>
            <person name="Chiriac C."/>
            <person name="Salcher M."/>
            <person name="Ghai R."/>
            <person name="Kavagutti S V."/>
        </authorList>
    </citation>
    <scope>NUCLEOTIDE SEQUENCE</scope>
</reference>
<dbReference type="PANTHER" id="PTHR30011">
    <property type="entry name" value="ALKANESULFONATE MONOOXYGENASE-RELATED"/>
    <property type="match status" value="1"/>
</dbReference>
<dbReference type="EMBL" id="CAFBMH010000061">
    <property type="protein sequence ID" value="CAB4913624.1"/>
    <property type="molecule type" value="Genomic_DNA"/>
</dbReference>
<dbReference type="InterPro" id="IPR036661">
    <property type="entry name" value="Luciferase-like_sf"/>
</dbReference>
<dbReference type="PANTHER" id="PTHR30011:SF32">
    <property type="entry name" value="CONSERVED PROTEIN"/>
    <property type="match status" value="1"/>
</dbReference>
<dbReference type="EMBL" id="CAEZYR010000012">
    <property type="protein sequence ID" value="CAB4731847.1"/>
    <property type="molecule type" value="Genomic_DNA"/>
</dbReference>
<sequence length="280" mass="30705">MLRSLNYHATDQSMSPIEVAKEAEQRGFDGLYLPEHTHIPTSRLTPAPNGEDELPEMYWRTFDPLVMLSAIAASTTRLRLGTSVSLPVQHDPIAMAKQVATLDVVSGGRFSLGVGYGWNREEMATHRVVFETRREQVREAVLCMRSLWIDDVASFYGSFYRLEPSRSYPKPVQPRGPKVLIGGAAGPKMFSAIAEWADGWMPIGAGGLATALPTLRAAVEAAGRDPATIWIAPMAVIPTAQKLDYYETLGIDEVGLRLPTAGRDDILRALDEYAAFVTNG</sequence>
<dbReference type="InterPro" id="IPR019921">
    <property type="entry name" value="Lucif-like_OxRdtase_Rv2161c"/>
</dbReference>
<dbReference type="Gene3D" id="3.20.20.30">
    <property type="entry name" value="Luciferase-like domain"/>
    <property type="match status" value="1"/>
</dbReference>
<dbReference type="EMBL" id="CAFBOS010000002">
    <property type="protein sequence ID" value="CAB4975908.1"/>
    <property type="molecule type" value="Genomic_DNA"/>
</dbReference>
<dbReference type="NCBIfam" id="TIGR03619">
    <property type="entry name" value="F420_Rv2161c"/>
    <property type="match status" value="1"/>
</dbReference>
<evidence type="ECO:0000259" key="1">
    <source>
        <dbReference type="Pfam" id="PF00296"/>
    </source>
</evidence>
<accession>A0A6J7H236</accession>
<dbReference type="AlphaFoldDB" id="A0A6J7H236"/>
<evidence type="ECO:0000313" key="3">
    <source>
        <dbReference type="EMBL" id="CAB4825597.1"/>
    </source>
</evidence>
<organism evidence="4">
    <name type="scientific">freshwater metagenome</name>
    <dbReference type="NCBI Taxonomy" id="449393"/>
    <lineage>
        <taxon>unclassified sequences</taxon>
        <taxon>metagenomes</taxon>
        <taxon>ecological metagenomes</taxon>
    </lineage>
</organism>
<dbReference type="EMBL" id="CAFABA010000031">
    <property type="protein sequence ID" value="CAB4825597.1"/>
    <property type="molecule type" value="Genomic_DNA"/>
</dbReference>
<evidence type="ECO:0000313" key="5">
    <source>
        <dbReference type="EMBL" id="CAB4975908.1"/>
    </source>
</evidence>
<dbReference type="InterPro" id="IPR011251">
    <property type="entry name" value="Luciferase-like_dom"/>
</dbReference>
<dbReference type="Pfam" id="PF00296">
    <property type="entry name" value="Bac_luciferase"/>
    <property type="match status" value="1"/>
</dbReference>
<feature type="domain" description="Luciferase-like" evidence="1">
    <location>
        <begin position="17"/>
        <end position="233"/>
    </location>
</feature>
<protein>
    <submittedName>
        <fullName evidence="4">Unannotated protein</fullName>
    </submittedName>
</protein>
<proteinExistence type="predicted"/>
<dbReference type="SUPFAM" id="SSF51679">
    <property type="entry name" value="Bacterial luciferase-like"/>
    <property type="match status" value="1"/>
</dbReference>
<dbReference type="GO" id="GO:0016705">
    <property type="term" value="F:oxidoreductase activity, acting on paired donors, with incorporation or reduction of molecular oxygen"/>
    <property type="evidence" value="ECO:0007669"/>
    <property type="project" value="InterPro"/>
</dbReference>
<name>A0A6J7H236_9ZZZZ</name>
<evidence type="ECO:0000313" key="4">
    <source>
        <dbReference type="EMBL" id="CAB4913624.1"/>
    </source>
</evidence>
<gene>
    <name evidence="2" type="ORF">UFOPK2754_00532</name>
    <name evidence="3" type="ORF">UFOPK3139_00997</name>
    <name evidence="4" type="ORF">UFOPK3543_01669</name>
    <name evidence="5" type="ORF">UFOPK3967_00048</name>
</gene>
<evidence type="ECO:0000313" key="2">
    <source>
        <dbReference type="EMBL" id="CAB4731847.1"/>
    </source>
</evidence>